<evidence type="ECO:0000313" key="1">
    <source>
        <dbReference type="EMBL" id="MBK1865796.1"/>
    </source>
</evidence>
<reference evidence="1" key="1">
    <citation type="submission" date="2021-01" db="EMBL/GenBank/DDBJ databases">
        <authorList>
            <person name="Sun Q."/>
        </authorList>
    </citation>
    <scope>NUCLEOTIDE SEQUENCE</scope>
    <source>
        <strain evidence="1">YIM B02566</strain>
    </source>
</reference>
<protein>
    <submittedName>
        <fullName evidence="1">Phage Gp37/Gp68 family protein</fullName>
    </submittedName>
</protein>
<dbReference type="Proteomes" id="UP000616151">
    <property type="component" value="Unassembled WGS sequence"/>
</dbReference>
<dbReference type="EMBL" id="JAENHL010000006">
    <property type="protein sequence ID" value="MBK1865796.1"/>
    <property type="molecule type" value="Genomic_DNA"/>
</dbReference>
<evidence type="ECO:0000313" key="2">
    <source>
        <dbReference type="Proteomes" id="UP000616151"/>
    </source>
</evidence>
<name>A0ACC5QZI0_9HYPH</name>
<proteinExistence type="predicted"/>
<keyword evidence="2" id="KW-1185">Reference proteome</keyword>
<organism evidence="1 2">
    <name type="scientific">Taklimakanibacter albus</name>
    <dbReference type="NCBI Taxonomy" id="2800327"/>
    <lineage>
        <taxon>Bacteria</taxon>
        <taxon>Pseudomonadati</taxon>
        <taxon>Pseudomonadota</taxon>
        <taxon>Alphaproteobacteria</taxon>
        <taxon>Hyphomicrobiales</taxon>
        <taxon>Aestuariivirgaceae</taxon>
        <taxon>Taklimakanibacter</taxon>
    </lineage>
</organism>
<accession>A0ACC5QZI0</accession>
<sequence>MAASTQIEWTDATWNPVTGCSKLTRGCDFCYAERFSERFRGVPGHPFESGFDLTLRPERLRQPLSWRTPRRIFVNSMSDLFHKEIPLPFIDAVFDTMEGANWHTYQILTKRSSLLVKYLRHRYGNGLAPKHLWLGVSVEDEKNLVRLRHLQKAQASVKFVSFEPLLGPVGEVDLTGIDWAIVGGESGPHARPMAEEWAIEIRDQCRASQVAFFFKQWGGIRPKSGGRLLKGREWNQYPHIAAATPTSEAVRTE</sequence>
<comment type="caution">
    <text evidence="1">The sequence shown here is derived from an EMBL/GenBank/DDBJ whole genome shotgun (WGS) entry which is preliminary data.</text>
</comment>
<gene>
    <name evidence="1" type="ORF">JHL16_05485</name>
</gene>